<keyword evidence="5" id="KW-1185">Reference proteome</keyword>
<accession>A0A1I3WNW5</accession>
<keyword evidence="2" id="KW-0812">Transmembrane</keyword>
<evidence type="ECO:0000256" key="1">
    <source>
        <dbReference type="SAM" id="MobiDB-lite"/>
    </source>
</evidence>
<organism evidence="4 5">
    <name type="scientific">Methylocapsa palsarum</name>
    <dbReference type="NCBI Taxonomy" id="1612308"/>
    <lineage>
        <taxon>Bacteria</taxon>
        <taxon>Pseudomonadati</taxon>
        <taxon>Pseudomonadota</taxon>
        <taxon>Alphaproteobacteria</taxon>
        <taxon>Hyphomicrobiales</taxon>
        <taxon>Beijerinckiaceae</taxon>
        <taxon>Methylocapsa</taxon>
    </lineage>
</organism>
<reference evidence="4 5" key="1">
    <citation type="submission" date="2016-10" db="EMBL/GenBank/DDBJ databases">
        <authorList>
            <person name="de Groot N.N."/>
        </authorList>
    </citation>
    <scope>NUCLEOTIDE SEQUENCE [LARGE SCALE GENOMIC DNA]</scope>
    <source>
        <strain evidence="4 5">NE2</strain>
    </source>
</reference>
<keyword evidence="2" id="KW-0472">Membrane</keyword>
<dbReference type="OrthoDB" id="7173339at2"/>
<feature type="domain" description="Ancillary SecYEG translocon subunit/Cell division coordinator CpoB TPR" evidence="3">
    <location>
        <begin position="20"/>
        <end position="171"/>
    </location>
</feature>
<dbReference type="Proteomes" id="UP000198755">
    <property type="component" value="Unassembled WGS sequence"/>
</dbReference>
<keyword evidence="2" id="KW-1133">Transmembrane helix</keyword>
<evidence type="ECO:0000313" key="4">
    <source>
        <dbReference type="EMBL" id="SFK09060.1"/>
    </source>
</evidence>
<evidence type="ECO:0000256" key="2">
    <source>
        <dbReference type="SAM" id="Phobius"/>
    </source>
</evidence>
<name>A0A1I3WNW5_9HYPH</name>
<dbReference type="InterPro" id="IPR018704">
    <property type="entry name" value="SecYEG/CpoB_TPR"/>
</dbReference>
<dbReference type="Pfam" id="PF09976">
    <property type="entry name" value="TPR_21"/>
    <property type="match status" value="1"/>
</dbReference>
<dbReference type="AlphaFoldDB" id="A0A1I3WNW5"/>
<gene>
    <name evidence="4" type="ORF">SAMN05444581_10219</name>
</gene>
<proteinExistence type="predicted"/>
<feature type="compositionally biased region" description="Low complexity" evidence="1">
    <location>
        <begin position="220"/>
        <end position="237"/>
    </location>
</feature>
<dbReference type="STRING" id="1612308.SAMN05444581_10219"/>
<feature type="region of interest" description="Disordered" evidence="1">
    <location>
        <begin position="220"/>
        <end position="259"/>
    </location>
</feature>
<evidence type="ECO:0000313" key="5">
    <source>
        <dbReference type="Proteomes" id="UP000198755"/>
    </source>
</evidence>
<evidence type="ECO:0000259" key="3">
    <source>
        <dbReference type="Pfam" id="PF09976"/>
    </source>
</evidence>
<protein>
    <recommendedName>
        <fullName evidence="3">Ancillary SecYEG translocon subunit/Cell division coordinator CpoB TPR domain-containing protein</fullName>
    </recommendedName>
</protein>
<dbReference type="EMBL" id="FOSN01000002">
    <property type="protein sequence ID" value="SFK09060.1"/>
    <property type="molecule type" value="Genomic_DNA"/>
</dbReference>
<dbReference type="RefSeq" id="WP_091677699.1">
    <property type="nucleotide sequence ID" value="NZ_FOSN01000002.1"/>
</dbReference>
<feature type="transmembrane region" description="Helical" evidence="2">
    <location>
        <begin position="24"/>
        <end position="42"/>
    </location>
</feature>
<sequence>MTDLFREVDEDVRRDRAIQLWTRYQYWVLALALLVVVGTVGFQTYVHFRDEAAQAAGAEYEAAVQLSRDGKTTEAEAALAALGQSAAKGYAALARLRAADEIAKRDPAAAIEAYDKLAADQSINVSFRDLAELRAAFLRVDHDDYKDLMLKLSPLANPNYPYQNQIRELLGITELKRNDFEAAGRWFDAIISDPITPTALRQRIEAFITLVQGARTLTPAAAPTAAPQPAPSQAVAPKDASPQGVQPLGPQSKGLDPGK</sequence>